<keyword evidence="9" id="KW-0812">Transmembrane</keyword>
<dbReference type="PANTHER" id="PTHR24054">
    <property type="entry name" value="CASEIN KINASE II SUBUNIT ALPHA"/>
    <property type="match status" value="1"/>
</dbReference>
<dbReference type="GO" id="GO:0005956">
    <property type="term" value="C:protein kinase CK2 complex"/>
    <property type="evidence" value="ECO:0007669"/>
    <property type="project" value="TreeGrafter"/>
</dbReference>
<evidence type="ECO:0000313" key="11">
    <source>
        <dbReference type="EMBL" id="OII75694.1"/>
    </source>
</evidence>
<evidence type="ECO:0000256" key="4">
    <source>
        <dbReference type="ARBA" id="ARBA00022741"/>
    </source>
</evidence>
<evidence type="ECO:0000256" key="3">
    <source>
        <dbReference type="ARBA" id="ARBA00022679"/>
    </source>
</evidence>
<dbReference type="SUPFAM" id="SSF56112">
    <property type="entry name" value="Protein kinase-like (PK-like)"/>
    <property type="match status" value="1"/>
</dbReference>
<feature type="transmembrane region" description="Helical" evidence="9">
    <location>
        <begin position="7"/>
        <end position="28"/>
    </location>
</feature>
<proteinExistence type="predicted"/>
<feature type="domain" description="Protein kinase" evidence="10">
    <location>
        <begin position="61"/>
        <end position="454"/>
    </location>
</feature>
<keyword evidence="3" id="KW-0808">Transferase</keyword>
<reference evidence="11 12" key="1">
    <citation type="submission" date="2016-10" db="EMBL/GenBank/DDBJ databases">
        <title>Reductive evolution of mitochondrial metabolism and differential evolution of invasion-related proteins in Cryptosporidium.</title>
        <authorList>
            <person name="Liu S."/>
            <person name="Roellig D.M."/>
            <person name="Guo Y."/>
            <person name="Li N."/>
            <person name="Frace M.A."/>
            <person name="Tang K."/>
            <person name="Zhang L."/>
            <person name="Feng Y."/>
            <person name="Xiao L."/>
        </authorList>
    </citation>
    <scope>NUCLEOTIDE SEQUENCE [LARGE SCALE GENOMIC DNA]</scope>
    <source>
        <strain evidence="11">30847</strain>
    </source>
</reference>
<keyword evidence="9" id="KW-1133">Transmembrane helix</keyword>
<organism evidence="11 12">
    <name type="scientific">Cryptosporidium andersoni</name>
    <dbReference type="NCBI Taxonomy" id="117008"/>
    <lineage>
        <taxon>Eukaryota</taxon>
        <taxon>Sar</taxon>
        <taxon>Alveolata</taxon>
        <taxon>Apicomplexa</taxon>
        <taxon>Conoidasida</taxon>
        <taxon>Coccidia</taxon>
        <taxon>Eucoccidiorida</taxon>
        <taxon>Eimeriorina</taxon>
        <taxon>Cryptosporidiidae</taxon>
        <taxon>Cryptosporidium</taxon>
    </lineage>
</organism>
<dbReference type="SMART" id="SM00220">
    <property type="entry name" value="S_TKc"/>
    <property type="match status" value="1"/>
</dbReference>
<dbReference type="Proteomes" id="UP000186804">
    <property type="component" value="Unassembled WGS sequence"/>
</dbReference>
<dbReference type="PROSITE" id="PS00108">
    <property type="entry name" value="PROTEIN_KINASE_ST"/>
    <property type="match status" value="1"/>
</dbReference>
<dbReference type="InterPro" id="IPR011009">
    <property type="entry name" value="Kinase-like_dom_sf"/>
</dbReference>
<evidence type="ECO:0000256" key="2">
    <source>
        <dbReference type="ARBA" id="ARBA00022527"/>
    </source>
</evidence>
<dbReference type="GO" id="GO:0005634">
    <property type="term" value="C:nucleus"/>
    <property type="evidence" value="ECO:0007669"/>
    <property type="project" value="TreeGrafter"/>
</dbReference>
<accession>A0A1J4MNC3</accession>
<dbReference type="GO" id="GO:0005829">
    <property type="term" value="C:cytosol"/>
    <property type="evidence" value="ECO:0007669"/>
    <property type="project" value="TreeGrafter"/>
</dbReference>
<sequence length="517" mass="60148">MYIRIFIYIYLGILLKIIGLCCEINFLGEAVQLKSEADYFDFDPVLYRDTIFRKNDKQICYIKGFQIGQGRYSNVFLSWLFKSCPFSFGYNISSPYLIDIVKLGISNYYLSTLEGTPVVIKELKTIVGWKVRREISILKKLNNEFLSTENNTKKLKLKKFSNQGIIYHEGSESIIKLIDVISYSNNTDSNLGDSNNIGIVMEFIKNKPFYSLLAHLDYNDTQSYFRDLLLGLDFANSMGIFHRDIKPQNLVIDLWKKKLKIIDWGLAEYSDLHANFSPKVGSKSYKSPELLIGIREYNYSIDSWAAGCILAQMVFRLGTRKTNYFSQMFLLWPNHFVGIYSTIMQETDVLFPGWDNNDQLVKIASLLGGENIILFAEKYNKTIPKSVLNYLSKTKPLYKSTKPWYTHPKTFEFLITDENRHLITYEALDLLSRLLVIDHEYRLTPGEALKHPYFRVPTTKHHFIGDSFEYNGINLSIQNVININEGMMTHLEYCIVPKIFETNCSLYPDNYYRQLLQ</sequence>
<dbReference type="OrthoDB" id="340602at2759"/>
<keyword evidence="4" id="KW-0547">Nucleotide-binding</keyword>
<evidence type="ECO:0000256" key="9">
    <source>
        <dbReference type="SAM" id="Phobius"/>
    </source>
</evidence>
<evidence type="ECO:0000256" key="6">
    <source>
        <dbReference type="ARBA" id="ARBA00022840"/>
    </source>
</evidence>
<name>A0A1J4MNC3_9CRYT</name>
<evidence type="ECO:0000256" key="7">
    <source>
        <dbReference type="ARBA" id="ARBA00047899"/>
    </source>
</evidence>
<evidence type="ECO:0000256" key="8">
    <source>
        <dbReference type="ARBA" id="ARBA00048679"/>
    </source>
</evidence>
<dbReference type="GO" id="GO:0004674">
    <property type="term" value="F:protein serine/threonine kinase activity"/>
    <property type="evidence" value="ECO:0007669"/>
    <property type="project" value="UniProtKB-KW"/>
</dbReference>
<dbReference type="Gene3D" id="1.10.510.10">
    <property type="entry name" value="Transferase(Phosphotransferase) domain 1"/>
    <property type="match status" value="1"/>
</dbReference>
<gene>
    <name evidence="11" type="ORF">cand_029390</name>
</gene>
<keyword evidence="5 11" id="KW-0418">Kinase</keyword>
<keyword evidence="6" id="KW-0067">ATP-binding</keyword>
<keyword evidence="2" id="KW-0723">Serine/threonine-protein kinase</keyword>
<evidence type="ECO:0000313" key="12">
    <source>
        <dbReference type="Proteomes" id="UP000186804"/>
    </source>
</evidence>
<dbReference type="EMBL" id="LRBS01000085">
    <property type="protein sequence ID" value="OII75694.1"/>
    <property type="molecule type" value="Genomic_DNA"/>
</dbReference>
<dbReference type="EC" id="2.7.11.1" evidence="1"/>
<comment type="catalytic activity">
    <reaction evidence="7">
        <text>L-threonyl-[protein] + ATP = O-phospho-L-threonyl-[protein] + ADP + H(+)</text>
        <dbReference type="Rhea" id="RHEA:46608"/>
        <dbReference type="Rhea" id="RHEA-COMP:11060"/>
        <dbReference type="Rhea" id="RHEA-COMP:11605"/>
        <dbReference type="ChEBI" id="CHEBI:15378"/>
        <dbReference type="ChEBI" id="CHEBI:30013"/>
        <dbReference type="ChEBI" id="CHEBI:30616"/>
        <dbReference type="ChEBI" id="CHEBI:61977"/>
        <dbReference type="ChEBI" id="CHEBI:456216"/>
        <dbReference type="EC" id="2.7.11.1"/>
    </reaction>
</comment>
<dbReference type="InterPro" id="IPR000719">
    <property type="entry name" value="Prot_kinase_dom"/>
</dbReference>
<evidence type="ECO:0000256" key="5">
    <source>
        <dbReference type="ARBA" id="ARBA00022777"/>
    </source>
</evidence>
<dbReference type="Pfam" id="PF00069">
    <property type="entry name" value="Pkinase"/>
    <property type="match status" value="1"/>
</dbReference>
<comment type="catalytic activity">
    <reaction evidence="8">
        <text>L-seryl-[protein] + ATP = O-phospho-L-seryl-[protein] + ADP + H(+)</text>
        <dbReference type="Rhea" id="RHEA:17989"/>
        <dbReference type="Rhea" id="RHEA-COMP:9863"/>
        <dbReference type="Rhea" id="RHEA-COMP:11604"/>
        <dbReference type="ChEBI" id="CHEBI:15378"/>
        <dbReference type="ChEBI" id="CHEBI:29999"/>
        <dbReference type="ChEBI" id="CHEBI:30616"/>
        <dbReference type="ChEBI" id="CHEBI:83421"/>
        <dbReference type="ChEBI" id="CHEBI:456216"/>
        <dbReference type="EC" id="2.7.11.1"/>
    </reaction>
</comment>
<evidence type="ECO:0000259" key="10">
    <source>
        <dbReference type="PROSITE" id="PS50011"/>
    </source>
</evidence>
<evidence type="ECO:0000256" key="1">
    <source>
        <dbReference type="ARBA" id="ARBA00012513"/>
    </source>
</evidence>
<dbReference type="PANTHER" id="PTHR24054:SF0">
    <property type="entry name" value="CASEIN KINASE II SUBUNIT ALPHA"/>
    <property type="match status" value="1"/>
</dbReference>
<keyword evidence="12" id="KW-1185">Reference proteome</keyword>
<protein>
    <recommendedName>
        <fullName evidence="1">non-specific serine/threonine protein kinase</fullName>
        <ecNumber evidence="1">2.7.11.1</ecNumber>
    </recommendedName>
</protein>
<dbReference type="InterPro" id="IPR008271">
    <property type="entry name" value="Ser/Thr_kinase_AS"/>
</dbReference>
<dbReference type="AlphaFoldDB" id="A0A1J4MNC3"/>
<dbReference type="Gene3D" id="3.30.200.20">
    <property type="entry name" value="Phosphorylase Kinase, domain 1"/>
    <property type="match status" value="1"/>
</dbReference>
<dbReference type="GO" id="GO:0005524">
    <property type="term" value="F:ATP binding"/>
    <property type="evidence" value="ECO:0007669"/>
    <property type="project" value="UniProtKB-KW"/>
</dbReference>
<dbReference type="GeneID" id="92367123"/>
<dbReference type="InterPro" id="IPR045216">
    <property type="entry name" value="CK2_alpha"/>
</dbReference>
<dbReference type="RefSeq" id="XP_067067540.1">
    <property type="nucleotide sequence ID" value="XM_067213166.1"/>
</dbReference>
<comment type="caution">
    <text evidence="11">The sequence shown here is derived from an EMBL/GenBank/DDBJ whole genome shotgun (WGS) entry which is preliminary data.</text>
</comment>
<dbReference type="GO" id="GO:0051726">
    <property type="term" value="P:regulation of cell cycle"/>
    <property type="evidence" value="ECO:0007669"/>
    <property type="project" value="TreeGrafter"/>
</dbReference>
<dbReference type="VEuPathDB" id="CryptoDB:cand_029390"/>
<keyword evidence="9" id="KW-0472">Membrane</keyword>
<dbReference type="PROSITE" id="PS50011">
    <property type="entry name" value="PROTEIN_KINASE_DOM"/>
    <property type="match status" value="1"/>
</dbReference>